<evidence type="ECO:0000313" key="2">
    <source>
        <dbReference type="EMBL" id="GGH81976.1"/>
    </source>
</evidence>
<dbReference type="Proteomes" id="UP000627292">
    <property type="component" value="Unassembled WGS sequence"/>
</dbReference>
<comment type="caution">
    <text evidence="2">The sequence shown here is derived from an EMBL/GenBank/DDBJ whole genome shotgun (WGS) entry which is preliminary data.</text>
</comment>
<reference evidence="2" key="1">
    <citation type="journal article" date="2014" name="Int. J. Syst. Evol. Microbiol.">
        <title>Complete genome sequence of Corynebacterium casei LMG S-19264T (=DSM 44701T), isolated from a smear-ripened cheese.</title>
        <authorList>
            <consortium name="US DOE Joint Genome Institute (JGI-PGF)"/>
            <person name="Walter F."/>
            <person name="Albersmeier A."/>
            <person name="Kalinowski J."/>
            <person name="Ruckert C."/>
        </authorList>
    </citation>
    <scope>NUCLEOTIDE SEQUENCE</scope>
    <source>
        <strain evidence="2">CGMCC 1.15290</strain>
    </source>
</reference>
<name>A0A917J5G0_9BACT</name>
<gene>
    <name evidence="2" type="ORF">GCM10011379_55180</name>
</gene>
<accession>A0A917J5G0</accession>
<organism evidence="2 3">
    <name type="scientific">Filimonas zeae</name>
    <dbReference type="NCBI Taxonomy" id="1737353"/>
    <lineage>
        <taxon>Bacteria</taxon>
        <taxon>Pseudomonadati</taxon>
        <taxon>Bacteroidota</taxon>
        <taxon>Chitinophagia</taxon>
        <taxon>Chitinophagales</taxon>
        <taxon>Chitinophagaceae</taxon>
        <taxon>Filimonas</taxon>
    </lineage>
</organism>
<evidence type="ECO:0000313" key="3">
    <source>
        <dbReference type="Proteomes" id="UP000627292"/>
    </source>
</evidence>
<proteinExistence type="predicted"/>
<keyword evidence="3" id="KW-1185">Reference proteome</keyword>
<protein>
    <submittedName>
        <fullName evidence="2">Uncharacterized protein</fullName>
    </submittedName>
</protein>
<evidence type="ECO:0000256" key="1">
    <source>
        <dbReference type="SAM" id="SignalP"/>
    </source>
</evidence>
<sequence>MKKLSAFILTLIYLSFTVGVASDTPWSEADAFSDASTYFFTGDSANDDSNFVAMEDGGQGIKANSHHTPAPGKIKMPRAGVATNRFVSYSPISVGNYTVKHFTRQTDAGPPAALYIRHCVLLI</sequence>
<feature type="chain" id="PRO_5037801120" evidence="1">
    <location>
        <begin position="22"/>
        <end position="123"/>
    </location>
</feature>
<reference evidence="2" key="2">
    <citation type="submission" date="2020-09" db="EMBL/GenBank/DDBJ databases">
        <authorList>
            <person name="Sun Q."/>
            <person name="Zhou Y."/>
        </authorList>
    </citation>
    <scope>NUCLEOTIDE SEQUENCE</scope>
    <source>
        <strain evidence="2">CGMCC 1.15290</strain>
    </source>
</reference>
<dbReference type="EMBL" id="BMIB01000006">
    <property type="protein sequence ID" value="GGH81976.1"/>
    <property type="molecule type" value="Genomic_DNA"/>
</dbReference>
<dbReference type="RefSeq" id="WP_188958738.1">
    <property type="nucleotide sequence ID" value="NZ_BMIB01000006.1"/>
</dbReference>
<dbReference type="AlphaFoldDB" id="A0A917J5G0"/>
<keyword evidence="1" id="KW-0732">Signal</keyword>
<feature type="signal peptide" evidence="1">
    <location>
        <begin position="1"/>
        <end position="21"/>
    </location>
</feature>